<reference evidence="2" key="1">
    <citation type="submission" date="2021-06" db="EMBL/GenBank/DDBJ databases">
        <authorList>
            <person name="Hodson N. C."/>
            <person name="Mongue J. A."/>
            <person name="Jaron S. K."/>
        </authorList>
    </citation>
    <scope>NUCLEOTIDE SEQUENCE</scope>
</reference>
<comment type="caution">
    <text evidence="2">The sequence shown here is derived from an EMBL/GenBank/DDBJ whole genome shotgun (WGS) entry which is preliminary data.</text>
</comment>
<evidence type="ECO:0000259" key="1">
    <source>
        <dbReference type="PROSITE" id="PS50835"/>
    </source>
</evidence>
<gene>
    <name evidence="2" type="ORF">AFUS01_LOCUS24149</name>
</gene>
<name>A0A8J2P2G7_9HEXA</name>
<organism evidence="2 3">
    <name type="scientific">Allacma fusca</name>
    <dbReference type="NCBI Taxonomy" id="39272"/>
    <lineage>
        <taxon>Eukaryota</taxon>
        <taxon>Metazoa</taxon>
        <taxon>Ecdysozoa</taxon>
        <taxon>Arthropoda</taxon>
        <taxon>Hexapoda</taxon>
        <taxon>Collembola</taxon>
        <taxon>Symphypleona</taxon>
        <taxon>Sminthuridae</taxon>
        <taxon>Allacma</taxon>
    </lineage>
</organism>
<sequence>GPIFRHRPKSVQADLGANVGMSCDVDGNPTPEIVWMQEKTLKDGSSTKQIQLYRCQPLTDHNEERDSCLHCSAHRQSYKLMIPN</sequence>
<dbReference type="AlphaFoldDB" id="A0A8J2P2G7"/>
<dbReference type="Pfam" id="PF07679">
    <property type="entry name" value="I-set"/>
    <property type="match status" value="1"/>
</dbReference>
<protein>
    <recommendedName>
        <fullName evidence="1">Ig-like domain-containing protein</fullName>
    </recommendedName>
</protein>
<dbReference type="Proteomes" id="UP000708208">
    <property type="component" value="Unassembled WGS sequence"/>
</dbReference>
<dbReference type="PROSITE" id="PS50835">
    <property type="entry name" value="IG_LIKE"/>
    <property type="match status" value="1"/>
</dbReference>
<accession>A0A8J2P2G7</accession>
<proteinExistence type="predicted"/>
<dbReference type="InterPro" id="IPR013098">
    <property type="entry name" value="Ig_I-set"/>
</dbReference>
<feature type="non-terminal residue" evidence="2">
    <location>
        <position position="1"/>
    </location>
</feature>
<dbReference type="InterPro" id="IPR007110">
    <property type="entry name" value="Ig-like_dom"/>
</dbReference>
<feature type="domain" description="Ig-like" evidence="1">
    <location>
        <begin position="2"/>
        <end position="84"/>
    </location>
</feature>
<dbReference type="EMBL" id="CAJVCH010298352">
    <property type="protein sequence ID" value="CAG7785531.1"/>
    <property type="molecule type" value="Genomic_DNA"/>
</dbReference>
<keyword evidence="3" id="KW-1185">Reference proteome</keyword>
<evidence type="ECO:0000313" key="3">
    <source>
        <dbReference type="Proteomes" id="UP000708208"/>
    </source>
</evidence>
<dbReference type="OrthoDB" id="6413693at2759"/>
<evidence type="ECO:0000313" key="2">
    <source>
        <dbReference type="EMBL" id="CAG7785531.1"/>
    </source>
</evidence>